<proteinExistence type="predicted"/>
<keyword evidence="2" id="KW-1185">Reference proteome</keyword>
<dbReference type="PANTHER" id="PTHR23419:SF8">
    <property type="entry name" value="FI09726P"/>
    <property type="match status" value="1"/>
</dbReference>
<reference evidence="1 2" key="1">
    <citation type="journal article" date="2018" name="Biotechnol. Adv.">
        <title>Improved genomic resources and new bioinformatic workflow for the carcinogenic parasite Clonorchis sinensis: Biotechnological implications.</title>
        <authorList>
            <person name="Wang D."/>
            <person name="Korhonen P.K."/>
            <person name="Gasser R.B."/>
            <person name="Young N.D."/>
        </authorList>
    </citation>
    <scope>NUCLEOTIDE SEQUENCE [LARGE SCALE GENOMIC DNA]</scope>
    <source>
        <strain evidence="1">Cs-k2</strain>
    </source>
</reference>
<name>A0A8T1MPX8_CLOSI</name>
<protein>
    <submittedName>
        <fullName evidence="1">Protein CutA</fullName>
    </submittedName>
</protein>
<dbReference type="InterPro" id="IPR011322">
    <property type="entry name" value="N-reg_PII-like_a/b"/>
</dbReference>
<evidence type="ECO:0000313" key="1">
    <source>
        <dbReference type="EMBL" id="KAG5451100.1"/>
    </source>
</evidence>
<evidence type="ECO:0000313" key="2">
    <source>
        <dbReference type="Proteomes" id="UP000286415"/>
    </source>
</evidence>
<dbReference type="Pfam" id="PF03091">
    <property type="entry name" value="CutA1"/>
    <property type="match status" value="1"/>
</dbReference>
<dbReference type="PANTHER" id="PTHR23419">
    <property type="entry name" value="DIVALENT CATION TOLERANCE CUTA-RELATED"/>
    <property type="match status" value="1"/>
</dbReference>
<reference evidence="1 2" key="2">
    <citation type="journal article" date="2021" name="Genomics">
        <title>High-quality reference genome for Clonorchis sinensis.</title>
        <authorList>
            <person name="Young N.D."/>
            <person name="Stroehlein A.J."/>
            <person name="Kinkar L."/>
            <person name="Wang T."/>
            <person name="Sohn W.M."/>
            <person name="Chang B.C.H."/>
            <person name="Kaur P."/>
            <person name="Weisz D."/>
            <person name="Dudchenko O."/>
            <person name="Aiden E.L."/>
            <person name="Korhonen P.K."/>
            <person name="Gasser R.B."/>
        </authorList>
    </citation>
    <scope>NUCLEOTIDE SEQUENCE [LARGE SCALE GENOMIC DNA]</scope>
    <source>
        <strain evidence="1">Cs-k2</strain>
    </source>
</reference>
<comment type="caution">
    <text evidence="1">The sequence shown here is derived from an EMBL/GenBank/DDBJ whole genome shotgun (WGS) entry which is preliminary data.</text>
</comment>
<gene>
    <name evidence="1" type="ORF">CSKR_106657</name>
</gene>
<dbReference type="GO" id="GO:0005507">
    <property type="term" value="F:copper ion binding"/>
    <property type="evidence" value="ECO:0007669"/>
    <property type="project" value="TreeGrafter"/>
</dbReference>
<dbReference type="OrthoDB" id="2017693at2759"/>
<dbReference type="Gene3D" id="3.30.70.120">
    <property type="match status" value="1"/>
</dbReference>
<dbReference type="Proteomes" id="UP000286415">
    <property type="component" value="Unassembled WGS sequence"/>
</dbReference>
<sequence>MLRAREGILLGIANFLVIDCEVNDEKSRENTMDSTSILFVLCILGLYHNLFKGSVSSMHSIAYVTCPNETVANKIASLLVTSKLAACVNIIPSIQSIYTWNGKVEKDSELLLLIKTQTSLMERVIETVKSNHPYECPEVIATEIKSGYPDYLQWITDSTSN</sequence>
<dbReference type="GO" id="GO:0010038">
    <property type="term" value="P:response to metal ion"/>
    <property type="evidence" value="ECO:0007669"/>
    <property type="project" value="InterPro"/>
</dbReference>
<organism evidence="1 2">
    <name type="scientific">Clonorchis sinensis</name>
    <name type="common">Chinese liver fluke</name>
    <dbReference type="NCBI Taxonomy" id="79923"/>
    <lineage>
        <taxon>Eukaryota</taxon>
        <taxon>Metazoa</taxon>
        <taxon>Spiralia</taxon>
        <taxon>Lophotrochozoa</taxon>
        <taxon>Platyhelminthes</taxon>
        <taxon>Trematoda</taxon>
        <taxon>Digenea</taxon>
        <taxon>Opisthorchiida</taxon>
        <taxon>Opisthorchiata</taxon>
        <taxon>Opisthorchiidae</taxon>
        <taxon>Clonorchis</taxon>
    </lineage>
</organism>
<dbReference type="InterPro" id="IPR004323">
    <property type="entry name" value="Ion_tolerance_CutA"/>
</dbReference>
<accession>A0A8T1MPX8</accession>
<dbReference type="InterPro" id="IPR015867">
    <property type="entry name" value="N-reg_PII/ATP_PRibTrfase_C"/>
</dbReference>
<dbReference type="EMBL" id="NIRI02000042">
    <property type="protein sequence ID" value="KAG5451100.1"/>
    <property type="molecule type" value="Genomic_DNA"/>
</dbReference>
<dbReference type="SUPFAM" id="SSF54913">
    <property type="entry name" value="GlnB-like"/>
    <property type="match status" value="1"/>
</dbReference>
<dbReference type="STRING" id="79923.G7YIG6"/>